<feature type="signal peptide" evidence="1">
    <location>
        <begin position="1"/>
        <end position="19"/>
    </location>
</feature>
<feature type="non-terminal residue" evidence="2">
    <location>
        <position position="135"/>
    </location>
</feature>
<proteinExistence type="predicted"/>
<reference evidence="2" key="1">
    <citation type="journal article" date="2014" name="Genome Biol. Evol.">
        <title>The secreted proteins of Achlya hypogyna and Thraustotheca clavata identify the ancestral oomycete secretome and reveal gene acquisitions by horizontal gene transfer.</title>
        <authorList>
            <person name="Misner I."/>
            <person name="Blouin N."/>
            <person name="Leonard G."/>
            <person name="Richards T.A."/>
            <person name="Lane C.E."/>
        </authorList>
    </citation>
    <scope>NUCLEOTIDE SEQUENCE</scope>
    <source>
        <strain evidence="2">ATCC 48635</strain>
    </source>
</reference>
<organism evidence="2">
    <name type="scientific">Achlya hypogyna</name>
    <name type="common">Oomycete</name>
    <name type="synonym">Protoachlya hypogyna</name>
    <dbReference type="NCBI Taxonomy" id="1202772"/>
    <lineage>
        <taxon>Eukaryota</taxon>
        <taxon>Sar</taxon>
        <taxon>Stramenopiles</taxon>
        <taxon>Oomycota</taxon>
        <taxon>Saprolegniomycetes</taxon>
        <taxon>Saprolegniales</taxon>
        <taxon>Achlyaceae</taxon>
        <taxon>Achlya</taxon>
    </lineage>
</organism>
<dbReference type="PROSITE" id="PS51257">
    <property type="entry name" value="PROKAR_LIPOPROTEIN"/>
    <property type="match status" value="1"/>
</dbReference>
<dbReference type="EMBL" id="KM038954">
    <property type="protein sequence ID" value="AIG56415.1"/>
    <property type="molecule type" value="Genomic_DNA"/>
</dbReference>
<name>A0A0A7CPN2_ACHHY</name>
<protein>
    <submittedName>
        <fullName evidence="2">Secreted protein</fullName>
    </submittedName>
</protein>
<evidence type="ECO:0000256" key="1">
    <source>
        <dbReference type="SAM" id="SignalP"/>
    </source>
</evidence>
<keyword evidence="1" id="KW-0732">Signal</keyword>
<feature type="chain" id="PRO_5002026050" evidence="1">
    <location>
        <begin position="20"/>
        <end position="135"/>
    </location>
</feature>
<sequence>MRVASSLLQQGLVLQSVSAGCPYTQYSSTYTVDFCDPDAILCVVDSACEPLHSYTNKDIVLDDTNTKTLKLTSNVAYNELSEFYGLGNRWTQIANIDLRGTNDFYATASTFTTFLIDPSTYDVLNGVSTFSVKGI</sequence>
<dbReference type="AlphaFoldDB" id="A0A0A7CPN2"/>
<accession>A0A0A7CPN2</accession>
<evidence type="ECO:0000313" key="2">
    <source>
        <dbReference type="EMBL" id="AIG56415.1"/>
    </source>
</evidence>